<proteinExistence type="predicted"/>
<sequence length="103" mass="11469">MKGRGNRCTSQVLVEQRDREIRSTRQACPHVEPQQDEMRLYGGQISHAPVQHTLICKAPTLIASHPPHDDLNFGDFVNADHSNVSGHSQPVVQPPELLRASEV</sequence>
<dbReference type="OrthoDB" id="3471110at2759"/>
<dbReference type="Proteomes" id="UP000297299">
    <property type="component" value="Unassembled WGS sequence"/>
</dbReference>
<name>A0A4Y8CXK0_9HELO</name>
<accession>A0A4Y8CXK0</accession>
<organism evidence="2 3">
    <name type="scientific">Botryotinia calthae</name>
    <dbReference type="NCBI Taxonomy" id="38488"/>
    <lineage>
        <taxon>Eukaryota</taxon>
        <taxon>Fungi</taxon>
        <taxon>Dikarya</taxon>
        <taxon>Ascomycota</taxon>
        <taxon>Pezizomycotina</taxon>
        <taxon>Leotiomycetes</taxon>
        <taxon>Helotiales</taxon>
        <taxon>Sclerotiniaceae</taxon>
        <taxon>Botryotinia</taxon>
    </lineage>
</organism>
<feature type="region of interest" description="Disordered" evidence="1">
    <location>
        <begin position="82"/>
        <end position="103"/>
    </location>
</feature>
<feature type="compositionally biased region" description="Polar residues" evidence="1">
    <location>
        <begin position="82"/>
        <end position="91"/>
    </location>
</feature>
<dbReference type="AlphaFoldDB" id="A0A4Y8CXK0"/>
<dbReference type="EMBL" id="PHWZ01000233">
    <property type="protein sequence ID" value="TEY55062.1"/>
    <property type="molecule type" value="Genomic_DNA"/>
</dbReference>
<evidence type="ECO:0000313" key="3">
    <source>
        <dbReference type="Proteomes" id="UP000297299"/>
    </source>
</evidence>
<evidence type="ECO:0000313" key="2">
    <source>
        <dbReference type="EMBL" id="TEY55062.1"/>
    </source>
</evidence>
<reference evidence="2 3" key="1">
    <citation type="submission" date="2017-11" db="EMBL/GenBank/DDBJ databases">
        <title>Comparative genomics of Botrytis spp.</title>
        <authorList>
            <person name="Valero-Jimenez C.A."/>
            <person name="Tapia P."/>
            <person name="Veloso J."/>
            <person name="Silva-Moreno E."/>
            <person name="Staats M."/>
            <person name="Valdes J.H."/>
            <person name="Van Kan J.A.L."/>
        </authorList>
    </citation>
    <scope>NUCLEOTIDE SEQUENCE [LARGE SCALE GENOMIC DNA]</scope>
    <source>
        <strain evidence="2 3">MUCL2830</strain>
    </source>
</reference>
<evidence type="ECO:0000256" key="1">
    <source>
        <dbReference type="SAM" id="MobiDB-lite"/>
    </source>
</evidence>
<comment type="caution">
    <text evidence="2">The sequence shown here is derived from an EMBL/GenBank/DDBJ whole genome shotgun (WGS) entry which is preliminary data.</text>
</comment>
<gene>
    <name evidence="2" type="ORF">BOTCAL_0233g00050</name>
</gene>
<keyword evidence="3" id="KW-1185">Reference proteome</keyword>
<protein>
    <submittedName>
        <fullName evidence="2">Uncharacterized protein</fullName>
    </submittedName>
</protein>